<feature type="compositionally biased region" description="Basic residues" evidence="1">
    <location>
        <begin position="59"/>
        <end position="68"/>
    </location>
</feature>
<evidence type="ECO:0000313" key="3">
    <source>
        <dbReference type="Proteomes" id="UP000054564"/>
    </source>
</evidence>
<evidence type="ECO:0000313" key="2">
    <source>
        <dbReference type="EMBL" id="KNF06218.1"/>
    </source>
</evidence>
<sequence length="140" mass="14794">MSRSAVAPASNQTRTPNGSPLATQLASASQNNGPPDHNNEQLDPELDGDGLVITSKTTQGKRKGKGKAAPKAPAKEKASAKEKAPAKGKASQGQKAKGSQQQKGKGKQASNEEPVPEPWKGMKLKEMNDKERAAYRAHKD</sequence>
<evidence type="ECO:0000256" key="1">
    <source>
        <dbReference type="SAM" id="MobiDB-lite"/>
    </source>
</evidence>
<protein>
    <submittedName>
        <fullName evidence="2">Uncharacterized protein</fullName>
    </submittedName>
</protein>
<dbReference type="Proteomes" id="UP000054564">
    <property type="component" value="Unassembled WGS sequence"/>
</dbReference>
<proteinExistence type="predicted"/>
<reference evidence="3" key="1">
    <citation type="submission" date="2014-03" db="EMBL/GenBank/DDBJ databases">
        <title>The Genome Sequence of Puccinia striiformis f. sp. tritici PST-78.</title>
        <authorList>
            <consortium name="The Broad Institute Genome Sequencing Platform"/>
            <person name="Cuomo C."/>
            <person name="Hulbert S."/>
            <person name="Chen X."/>
            <person name="Walker B."/>
            <person name="Young S.K."/>
            <person name="Zeng Q."/>
            <person name="Gargeya S."/>
            <person name="Fitzgerald M."/>
            <person name="Haas B."/>
            <person name="Abouelleil A."/>
            <person name="Alvarado L."/>
            <person name="Arachchi H.M."/>
            <person name="Berlin A.M."/>
            <person name="Chapman S.B."/>
            <person name="Goldberg J."/>
            <person name="Griggs A."/>
            <person name="Gujja S."/>
            <person name="Hansen M."/>
            <person name="Howarth C."/>
            <person name="Imamovic A."/>
            <person name="Larimer J."/>
            <person name="McCowan C."/>
            <person name="Montmayeur A."/>
            <person name="Murphy C."/>
            <person name="Neiman D."/>
            <person name="Pearson M."/>
            <person name="Priest M."/>
            <person name="Roberts A."/>
            <person name="Saif S."/>
            <person name="Shea T."/>
            <person name="Sisk P."/>
            <person name="Sykes S."/>
            <person name="Wortman J."/>
            <person name="Nusbaum C."/>
            <person name="Birren B."/>
        </authorList>
    </citation>
    <scope>NUCLEOTIDE SEQUENCE [LARGE SCALE GENOMIC DNA]</scope>
    <source>
        <strain evidence="3">race PST-78</strain>
    </source>
</reference>
<feature type="compositionally biased region" description="Polar residues" evidence="1">
    <location>
        <begin position="1"/>
        <end position="33"/>
    </location>
</feature>
<gene>
    <name evidence="2" type="ORF">PSTG_00725</name>
</gene>
<keyword evidence="3" id="KW-1185">Reference proteome</keyword>
<organism evidence="2 3">
    <name type="scientific">Puccinia striiformis f. sp. tritici PST-78</name>
    <dbReference type="NCBI Taxonomy" id="1165861"/>
    <lineage>
        <taxon>Eukaryota</taxon>
        <taxon>Fungi</taxon>
        <taxon>Dikarya</taxon>
        <taxon>Basidiomycota</taxon>
        <taxon>Pucciniomycotina</taxon>
        <taxon>Pucciniomycetes</taxon>
        <taxon>Pucciniales</taxon>
        <taxon>Pucciniaceae</taxon>
        <taxon>Puccinia</taxon>
    </lineage>
</organism>
<feature type="region of interest" description="Disordered" evidence="1">
    <location>
        <begin position="1"/>
        <end position="140"/>
    </location>
</feature>
<feature type="compositionally biased region" description="Basic and acidic residues" evidence="1">
    <location>
        <begin position="73"/>
        <end position="85"/>
    </location>
</feature>
<accession>A0A0L0W3U8</accession>
<feature type="compositionally biased region" description="Low complexity" evidence="1">
    <location>
        <begin position="87"/>
        <end position="109"/>
    </location>
</feature>
<comment type="caution">
    <text evidence="2">The sequence shown here is derived from an EMBL/GenBank/DDBJ whole genome shotgun (WGS) entry which is preliminary data.</text>
</comment>
<dbReference type="EMBL" id="AJIL01000004">
    <property type="protein sequence ID" value="KNF06218.1"/>
    <property type="molecule type" value="Genomic_DNA"/>
</dbReference>
<dbReference type="AlphaFoldDB" id="A0A0L0W3U8"/>
<name>A0A0L0W3U8_9BASI</name>
<feature type="compositionally biased region" description="Basic and acidic residues" evidence="1">
    <location>
        <begin position="123"/>
        <end position="134"/>
    </location>
</feature>